<accession>A0A4T0X6Q8</accession>
<keyword evidence="4" id="KW-0479">Metal-binding</keyword>
<comment type="similarity">
    <text evidence="2">Belongs to the PPase family.</text>
</comment>
<keyword evidence="5" id="KW-0378">Hydrolase</keyword>
<dbReference type="GO" id="GO:0000287">
    <property type="term" value="F:magnesium ion binding"/>
    <property type="evidence" value="ECO:0007669"/>
    <property type="project" value="InterPro"/>
</dbReference>
<evidence type="ECO:0000256" key="7">
    <source>
        <dbReference type="ARBA" id="ARBA00032535"/>
    </source>
</evidence>
<organism evidence="8 9">
    <name type="scientific">Pichia inconspicua</name>
    <dbReference type="NCBI Taxonomy" id="52247"/>
    <lineage>
        <taxon>Eukaryota</taxon>
        <taxon>Fungi</taxon>
        <taxon>Dikarya</taxon>
        <taxon>Ascomycota</taxon>
        <taxon>Saccharomycotina</taxon>
        <taxon>Pichiomycetes</taxon>
        <taxon>Pichiales</taxon>
        <taxon>Pichiaceae</taxon>
        <taxon>Pichia</taxon>
    </lineage>
</organism>
<sequence length="301" mass="33928">MLKQFTRYSSTFIHGAKYTPEFKVYAYNANNGPNDKIISFFHDIPVNFNRDTGTVDMIVEIPRYEQGKFEIAKDLPLNPIVQDVKKGDLRFINNIYPFHGYPCNYGAIPQTWEDPSLKVTLENDSYFGDNDPLDVCEIGSTTSISKLGDIKKVKILGCIAMIDDGELDWKIISIDVNDKLASKINDVVDVEIHLPHVLSNLKTWFKNYKLPMGKPENKFAFNGEWRDKSKALSVIEECNERWKSLVAGKSSGKGLPIVANNTLKGTPGYHTISVPSPETQPTPKIAADIPLKASEIFYYKN</sequence>
<evidence type="ECO:0000256" key="2">
    <source>
        <dbReference type="ARBA" id="ARBA00006220"/>
    </source>
</evidence>
<dbReference type="EC" id="3.6.1.1" evidence="3"/>
<evidence type="ECO:0000256" key="4">
    <source>
        <dbReference type="ARBA" id="ARBA00022723"/>
    </source>
</evidence>
<keyword evidence="9" id="KW-1185">Reference proteome</keyword>
<protein>
    <recommendedName>
        <fullName evidence="3">inorganic diphosphatase</fullName>
        <ecNumber evidence="3">3.6.1.1</ecNumber>
    </recommendedName>
    <alternativeName>
        <fullName evidence="7">Pyrophosphate phospho-hydrolase</fullName>
    </alternativeName>
</protein>
<evidence type="ECO:0000256" key="1">
    <source>
        <dbReference type="ARBA" id="ARBA00001946"/>
    </source>
</evidence>
<dbReference type="GO" id="GO:0006796">
    <property type="term" value="P:phosphate-containing compound metabolic process"/>
    <property type="evidence" value="ECO:0007669"/>
    <property type="project" value="InterPro"/>
</dbReference>
<dbReference type="FunFam" id="3.90.80.10:FF:000007">
    <property type="entry name" value="Inorganic pyrophosphatase, mitochondrial"/>
    <property type="match status" value="1"/>
</dbReference>
<dbReference type="STRING" id="52247.A0A4T0X6Q8"/>
<keyword evidence="6" id="KW-0460">Magnesium</keyword>
<dbReference type="PROSITE" id="PS00387">
    <property type="entry name" value="PPASE"/>
    <property type="match status" value="1"/>
</dbReference>
<name>A0A4T0X6Q8_9ASCO</name>
<dbReference type="EMBL" id="SELW01000039">
    <property type="protein sequence ID" value="TID31216.1"/>
    <property type="molecule type" value="Genomic_DNA"/>
</dbReference>
<proteinExistence type="inferred from homology"/>
<dbReference type="InterPro" id="IPR036649">
    <property type="entry name" value="Pyrophosphatase_sf"/>
</dbReference>
<comment type="caution">
    <text evidence="8">The sequence shown here is derived from an EMBL/GenBank/DDBJ whole genome shotgun (WGS) entry which is preliminary data.</text>
</comment>
<comment type="cofactor">
    <cofactor evidence="1">
        <name>Mg(2+)</name>
        <dbReference type="ChEBI" id="CHEBI:18420"/>
    </cofactor>
</comment>
<dbReference type="GO" id="GO:0005737">
    <property type="term" value="C:cytoplasm"/>
    <property type="evidence" value="ECO:0007669"/>
    <property type="project" value="InterPro"/>
</dbReference>
<evidence type="ECO:0000313" key="8">
    <source>
        <dbReference type="EMBL" id="TID31216.1"/>
    </source>
</evidence>
<dbReference type="Pfam" id="PF00719">
    <property type="entry name" value="Pyrophosphatase"/>
    <property type="match status" value="1"/>
</dbReference>
<dbReference type="GO" id="GO:0004427">
    <property type="term" value="F:inorganic diphosphate phosphatase activity"/>
    <property type="evidence" value="ECO:0007669"/>
    <property type="project" value="UniProtKB-EC"/>
</dbReference>
<dbReference type="Proteomes" id="UP000307173">
    <property type="component" value="Unassembled WGS sequence"/>
</dbReference>
<reference evidence="8 9" key="1">
    <citation type="journal article" date="2019" name="Front. Genet.">
        <title>Whole-Genome Sequencing of the Opportunistic Yeast Pathogen Candida inconspicua Uncovers Its Hybrid Origin.</title>
        <authorList>
            <person name="Mixao V."/>
            <person name="Hansen A.P."/>
            <person name="Saus E."/>
            <person name="Boekhout T."/>
            <person name="Lass-Florl C."/>
            <person name="Gabaldon T."/>
        </authorList>
    </citation>
    <scope>NUCLEOTIDE SEQUENCE [LARGE SCALE GENOMIC DNA]</scope>
    <source>
        <strain evidence="8 9">CBS 180</strain>
    </source>
</reference>
<gene>
    <name evidence="8" type="ORF">CANINC_000159</name>
</gene>
<evidence type="ECO:0000256" key="5">
    <source>
        <dbReference type="ARBA" id="ARBA00022801"/>
    </source>
</evidence>
<dbReference type="PANTHER" id="PTHR10286">
    <property type="entry name" value="INORGANIC PYROPHOSPHATASE"/>
    <property type="match status" value="1"/>
</dbReference>
<evidence type="ECO:0000313" key="9">
    <source>
        <dbReference type="Proteomes" id="UP000307173"/>
    </source>
</evidence>
<evidence type="ECO:0000256" key="6">
    <source>
        <dbReference type="ARBA" id="ARBA00022842"/>
    </source>
</evidence>
<dbReference type="InterPro" id="IPR008162">
    <property type="entry name" value="Pyrophosphatase"/>
</dbReference>
<dbReference type="OrthoDB" id="1608002at2759"/>
<dbReference type="Gene3D" id="3.90.80.10">
    <property type="entry name" value="Inorganic pyrophosphatase"/>
    <property type="match status" value="1"/>
</dbReference>
<dbReference type="AlphaFoldDB" id="A0A4T0X6Q8"/>
<dbReference type="SUPFAM" id="SSF50324">
    <property type="entry name" value="Inorganic pyrophosphatase"/>
    <property type="match status" value="1"/>
</dbReference>
<dbReference type="CDD" id="cd00412">
    <property type="entry name" value="pyrophosphatase"/>
    <property type="match status" value="1"/>
</dbReference>
<evidence type="ECO:0000256" key="3">
    <source>
        <dbReference type="ARBA" id="ARBA00012146"/>
    </source>
</evidence>